<dbReference type="GO" id="GO:0000160">
    <property type="term" value="P:phosphorelay signal transduction system"/>
    <property type="evidence" value="ECO:0007669"/>
    <property type="project" value="InterPro"/>
</dbReference>
<dbReference type="PROSITE" id="PS50110">
    <property type="entry name" value="RESPONSE_REGULATORY"/>
    <property type="match status" value="1"/>
</dbReference>
<name>A0A2S9MNH9_9BURK</name>
<protein>
    <submittedName>
        <fullName evidence="6">DNA-binding response regulator</fullName>
    </submittedName>
</protein>
<dbReference type="InterPro" id="IPR011006">
    <property type="entry name" value="CheY-like_superfamily"/>
</dbReference>
<dbReference type="EMBL" id="PVGH01000060">
    <property type="protein sequence ID" value="PRF60326.1"/>
    <property type="molecule type" value="Genomic_DNA"/>
</dbReference>
<dbReference type="SUPFAM" id="SSF52172">
    <property type="entry name" value="CheY-like"/>
    <property type="match status" value="1"/>
</dbReference>
<dbReference type="PRINTS" id="PR00038">
    <property type="entry name" value="HTHLUXR"/>
</dbReference>
<dbReference type="AlphaFoldDB" id="A0A2S9MNH9"/>
<proteinExistence type="predicted"/>
<feature type="domain" description="Response regulatory" evidence="5">
    <location>
        <begin position="19"/>
        <end position="138"/>
    </location>
</feature>
<dbReference type="InterPro" id="IPR036388">
    <property type="entry name" value="WH-like_DNA-bd_sf"/>
</dbReference>
<dbReference type="GO" id="GO:0003677">
    <property type="term" value="F:DNA binding"/>
    <property type="evidence" value="ECO:0007669"/>
    <property type="project" value="UniProtKB-KW"/>
</dbReference>
<sequence length="227" mass="24768">MPGQGGGNLRNTLGPMNPTVIIADDHPIIVAGLQQIISKSMRYTVTGVAYNGRDLLTRLKQGGCDILILDYSMPKSTEPDGYLLVEFIRRNYPAIKILLLTMLDSPMLLRRLDGLQVEGLVSKSDAFIDISTALDAVRAGTIYRSPTMQKLLSGGHWPSDADARDLSARELEVLRLFSDGLSVTEIAEKLSKSVKTISTQKMSAMRKLGVSTDLDLHTAIRSGNIPI</sequence>
<dbReference type="InterPro" id="IPR016032">
    <property type="entry name" value="Sig_transdc_resp-reg_C-effctor"/>
</dbReference>
<organism evidence="6 7">
    <name type="scientific">Burkholderia multivorans</name>
    <dbReference type="NCBI Taxonomy" id="87883"/>
    <lineage>
        <taxon>Bacteria</taxon>
        <taxon>Pseudomonadati</taxon>
        <taxon>Pseudomonadota</taxon>
        <taxon>Betaproteobacteria</taxon>
        <taxon>Burkholderiales</taxon>
        <taxon>Burkholderiaceae</taxon>
        <taxon>Burkholderia</taxon>
        <taxon>Burkholderia cepacia complex</taxon>
    </lineage>
</organism>
<dbReference type="SMART" id="SM00448">
    <property type="entry name" value="REC"/>
    <property type="match status" value="1"/>
</dbReference>
<dbReference type="SMART" id="SM00421">
    <property type="entry name" value="HTH_LUXR"/>
    <property type="match status" value="1"/>
</dbReference>
<feature type="domain" description="HTH luxR-type" evidence="4">
    <location>
        <begin position="159"/>
        <end position="224"/>
    </location>
</feature>
<evidence type="ECO:0000259" key="4">
    <source>
        <dbReference type="PROSITE" id="PS50043"/>
    </source>
</evidence>
<keyword evidence="1 3" id="KW-0597">Phosphoprotein</keyword>
<evidence type="ECO:0000256" key="3">
    <source>
        <dbReference type="PROSITE-ProRule" id="PRU00169"/>
    </source>
</evidence>
<dbReference type="CDD" id="cd06170">
    <property type="entry name" value="LuxR_C_like"/>
    <property type="match status" value="1"/>
</dbReference>
<evidence type="ECO:0000259" key="5">
    <source>
        <dbReference type="PROSITE" id="PS50110"/>
    </source>
</evidence>
<dbReference type="Pfam" id="PF00072">
    <property type="entry name" value="Response_reg"/>
    <property type="match status" value="1"/>
</dbReference>
<dbReference type="PANTHER" id="PTHR45566">
    <property type="entry name" value="HTH-TYPE TRANSCRIPTIONAL REGULATOR YHJB-RELATED"/>
    <property type="match status" value="1"/>
</dbReference>
<dbReference type="PANTHER" id="PTHR45566:SF2">
    <property type="entry name" value="NARL SUBFAMILY"/>
    <property type="match status" value="1"/>
</dbReference>
<dbReference type="SUPFAM" id="SSF46894">
    <property type="entry name" value="C-terminal effector domain of the bipartite response regulators"/>
    <property type="match status" value="1"/>
</dbReference>
<dbReference type="InterPro" id="IPR058245">
    <property type="entry name" value="NreC/VraR/RcsB-like_REC"/>
</dbReference>
<dbReference type="InterPro" id="IPR051015">
    <property type="entry name" value="EvgA-like"/>
</dbReference>
<keyword evidence="2 6" id="KW-0238">DNA-binding</keyword>
<evidence type="ECO:0000313" key="6">
    <source>
        <dbReference type="EMBL" id="PRF60326.1"/>
    </source>
</evidence>
<gene>
    <name evidence="6" type="ORF">C6Q15_15465</name>
</gene>
<evidence type="ECO:0000313" key="7">
    <source>
        <dbReference type="Proteomes" id="UP000238982"/>
    </source>
</evidence>
<dbReference type="CDD" id="cd17535">
    <property type="entry name" value="REC_NarL-like"/>
    <property type="match status" value="1"/>
</dbReference>
<dbReference type="InterPro" id="IPR001789">
    <property type="entry name" value="Sig_transdc_resp-reg_receiver"/>
</dbReference>
<dbReference type="Gene3D" id="3.40.50.2300">
    <property type="match status" value="1"/>
</dbReference>
<dbReference type="Pfam" id="PF00196">
    <property type="entry name" value="GerE"/>
    <property type="match status" value="1"/>
</dbReference>
<dbReference type="Gene3D" id="1.10.10.10">
    <property type="entry name" value="Winged helix-like DNA-binding domain superfamily/Winged helix DNA-binding domain"/>
    <property type="match status" value="1"/>
</dbReference>
<comment type="caution">
    <text evidence="6">The sequence shown here is derived from an EMBL/GenBank/DDBJ whole genome shotgun (WGS) entry which is preliminary data.</text>
</comment>
<evidence type="ECO:0000256" key="2">
    <source>
        <dbReference type="ARBA" id="ARBA00023125"/>
    </source>
</evidence>
<dbReference type="InterPro" id="IPR000792">
    <property type="entry name" value="Tscrpt_reg_LuxR_C"/>
</dbReference>
<dbReference type="Proteomes" id="UP000238982">
    <property type="component" value="Unassembled WGS sequence"/>
</dbReference>
<dbReference type="GO" id="GO:0006355">
    <property type="term" value="P:regulation of DNA-templated transcription"/>
    <property type="evidence" value="ECO:0007669"/>
    <property type="project" value="InterPro"/>
</dbReference>
<feature type="modified residue" description="4-aspartylphosphate" evidence="3">
    <location>
        <position position="70"/>
    </location>
</feature>
<accession>A0A2S9MNH9</accession>
<reference evidence="6 7" key="1">
    <citation type="submission" date="2018-03" db="EMBL/GenBank/DDBJ databases">
        <authorList>
            <person name="Keele B.F."/>
        </authorList>
    </citation>
    <scope>NUCLEOTIDE SEQUENCE [LARGE SCALE GENOMIC DNA]</scope>
    <source>
        <strain evidence="6 7">AU19729</strain>
    </source>
</reference>
<evidence type="ECO:0000256" key="1">
    <source>
        <dbReference type="ARBA" id="ARBA00022553"/>
    </source>
</evidence>
<dbReference type="PROSITE" id="PS50043">
    <property type="entry name" value="HTH_LUXR_2"/>
    <property type="match status" value="1"/>
</dbReference>